<reference evidence="2" key="1">
    <citation type="submission" date="2014-05" db="EMBL/GenBank/DDBJ databases">
        <authorList>
            <person name="Chronopoulou M."/>
        </authorList>
    </citation>
    <scope>NUCLEOTIDE SEQUENCE</scope>
    <source>
        <tissue evidence="2">Whole organism</tissue>
    </source>
</reference>
<protein>
    <submittedName>
        <fullName evidence="2">Uncharacterized protein</fullName>
    </submittedName>
</protein>
<organism evidence="2">
    <name type="scientific">Lepeophtheirus salmonis</name>
    <name type="common">Salmon louse</name>
    <name type="synonym">Caligus salmonis</name>
    <dbReference type="NCBI Taxonomy" id="72036"/>
    <lineage>
        <taxon>Eukaryota</taxon>
        <taxon>Metazoa</taxon>
        <taxon>Ecdysozoa</taxon>
        <taxon>Arthropoda</taxon>
        <taxon>Crustacea</taxon>
        <taxon>Multicrustacea</taxon>
        <taxon>Hexanauplia</taxon>
        <taxon>Copepoda</taxon>
        <taxon>Siphonostomatoida</taxon>
        <taxon>Caligidae</taxon>
        <taxon>Lepeophtheirus</taxon>
    </lineage>
</organism>
<dbReference type="AlphaFoldDB" id="A0A0K2T4Z2"/>
<accession>A0A0K2T4Z2</accession>
<keyword evidence="1" id="KW-0472">Membrane</keyword>
<sequence length="128" mass="14330">CYPKDLLQVWGTFSTSLLAAEVGRLIWYWRSYQNSITFTTLREPLSEPSSIINGSPSYSIWELTSTSSLQESSMTKPTLHMVVILPLLVAAKFLTVVLSQISSLPQYSLRAAYPRSSSLSGPWSYLHP</sequence>
<evidence type="ECO:0000256" key="1">
    <source>
        <dbReference type="SAM" id="Phobius"/>
    </source>
</evidence>
<feature type="transmembrane region" description="Helical" evidence="1">
    <location>
        <begin position="78"/>
        <end position="98"/>
    </location>
</feature>
<keyword evidence="1" id="KW-0812">Transmembrane</keyword>
<name>A0A0K2T4Z2_LEPSM</name>
<keyword evidence="1" id="KW-1133">Transmembrane helix</keyword>
<proteinExistence type="predicted"/>
<feature type="non-terminal residue" evidence="2">
    <location>
        <position position="1"/>
    </location>
</feature>
<dbReference type="EMBL" id="HACA01003301">
    <property type="protein sequence ID" value="CDW20662.1"/>
    <property type="molecule type" value="Transcribed_RNA"/>
</dbReference>
<evidence type="ECO:0000313" key="2">
    <source>
        <dbReference type="EMBL" id="CDW20662.1"/>
    </source>
</evidence>